<reference evidence="2" key="1">
    <citation type="journal article" date="2023" name="Insect Mol. Biol.">
        <title>Genome sequencing provides insights into the evolution of gene families encoding plant cell wall-degrading enzymes in longhorned beetles.</title>
        <authorList>
            <person name="Shin N.R."/>
            <person name="Okamura Y."/>
            <person name="Kirsch R."/>
            <person name="Pauchet Y."/>
        </authorList>
    </citation>
    <scope>NUCLEOTIDE SEQUENCE</scope>
    <source>
        <strain evidence="2">AMC_N1</strain>
    </source>
</reference>
<dbReference type="EMBL" id="JAPWTK010000008">
    <property type="protein sequence ID" value="KAJ8960592.1"/>
    <property type="molecule type" value="Genomic_DNA"/>
</dbReference>
<evidence type="ECO:0000256" key="1">
    <source>
        <dbReference type="SAM" id="SignalP"/>
    </source>
</evidence>
<organism evidence="2 3">
    <name type="scientific">Aromia moschata</name>
    <dbReference type="NCBI Taxonomy" id="1265417"/>
    <lineage>
        <taxon>Eukaryota</taxon>
        <taxon>Metazoa</taxon>
        <taxon>Ecdysozoa</taxon>
        <taxon>Arthropoda</taxon>
        <taxon>Hexapoda</taxon>
        <taxon>Insecta</taxon>
        <taxon>Pterygota</taxon>
        <taxon>Neoptera</taxon>
        <taxon>Endopterygota</taxon>
        <taxon>Coleoptera</taxon>
        <taxon>Polyphaga</taxon>
        <taxon>Cucujiformia</taxon>
        <taxon>Chrysomeloidea</taxon>
        <taxon>Cerambycidae</taxon>
        <taxon>Cerambycinae</taxon>
        <taxon>Callichromatini</taxon>
        <taxon>Aromia</taxon>
    </lineage>
</organism>
<dbReference type="Proteomes" id="UP001162162">
    <property type="component" value="Unassembled WGS sequence"/>
</dbReference>
<gene>
    <name evidence="2" type="ORF">NQ318_013882</name>
</gene>
<name>A0AAV8ZAK7_9CUCU</name>
<sequence length="98" mass="11057">MMMLKVLLTYLSLQMTSVMLLAALSGLVVARPKSTTPVTILDQEYNMGDHLGEYDLLVQTSDGFVHSVKARLKNGDAKANEITVFRRVFLRWTRRNGI</sequence>
<proteinExistence type="predicted"/>
<accession>A0AAV8ZAK7</accession>
<evidence type="ECO:0000313" key="3">
    <source>
        <dbReference type="Proteomes" id="UP001162162"/>
    </source>
</evidence>
<keyword evidence="3" id="KW-1185">Reference proteome</keyword>
<dbReference type="AlphaFoldDB" id="A0AAV8ZAK7"/>
<protein>
    <submittedName>
        <fullName evidence="2">Uncharacterized protein</fullName>
    </submittedName>
</protein>
<feature type="chain" id="PRO_5043664557" evidence="1">
    <location>
        <begin position="31"/>
        <end position="98"/>
    </location>
</feature>
<keyword evidence="1" id="KW-0732">Signal</keyword>
<feature type="signal peptide" evidence="1">
    <location>
        <begin position="1"/>
        <end position="30"/>
    </location>
</feature>
<evidence type="ECO:0000313" key="2">
    <source>
        <dbReference type="EMBL" id="KAJ8960592.1"/>
    </source>
</evidence>
<comment type="caution">
    <text evidence="2">The sequence shown here is derived from an EMBL/GenBank/DDBJ whole genome shotgun (WGS) entry which is preliminary data.</text>
</comment>